<accession>A0ABR5FMA1</accession>
<evidence type="ECO:0000313" key="2">
    <source>
        <dbReference type="Proteomes" id="UP000036499"/>
    </source>
</evidence>
<proteinExistence type="predicted"/>
<organism evidence="1 2">
    <name type="scientific">Mycolicibacterium senegalense</name>
    <dbReference type="NCBI Taxonomy" id="1796"/>
    <lineage>
        <taxon>Bacteria</taxon>
        <taxon>Bacillati</taxon>
        <taxon>Actinomycetota</taxon>
        <taxon>Actinomycetes</taxon>
        <taxon>Mycobacteriales</taxon>
        <taxon>Mycobacteriaceae</taxon>
        <taxon>Mycolicibacterium</taxon>
    </lineage>
</organism>
<reference evidence="1 2" key="1">
    <citation type="submission" date="2015-05" db="EMBL/GenBank/DDBJ databases">
        <title>Genome sequence of Mycobacterium senegalense.</title>
        <authorList>
            <person name="Greninger A.L."/>
            <person name="Miller S."/>
        </authorList>
    </citation>
    <scope>NUCLEOTIDE SEQUENCE [LARGE SCALE GENOMIC DNA]</scope>
    <source>
        <strain evidence="1 2">CK2</strain>
    </source>
</reference>
<protein>
    <submittedName>
        <fullName evidence="1">Uncharacterized protein</fullName>
    </submittedName>
</protein>
<gene>
    <name evidence="1" type="ORF">ABW05_31115</name>
</gene>
<keyword evidence="2" id="KW-1185">Reference proteome</keyword>
<dbReference type="Proteomes" id="UP000036499">
    <property type="component" value="Unassembled WGS sequence"/>
</dbReference>
<dbReference type="RefSeq" id="WP_047036569.1">
    <property type="nucleotide sequence ID" value="NZ_LDCO01000003.1"/>
</dbReference>
<sequence length="86" mass="9205">MIEVAPVDLAGEKETAMFVCEFQKIRSGECFGRSEHPDRTTAEQHATAELALLGEDPADVLLAVAAAGYGCADTRGDGYGVRIFEE</sequence>
<name>A0ABR5FMA1_9MYCO</name>
<comment type="caution">
    <text evidence="1">The sequence shown here is derived from an EMBL/GenBank/DDBJ whole genome shotgun (WGS) entry which is preliminary data.</text>
</comment>
<evidence type="ECO:0000313" key="1">
    <source>
        <dbReference type="EMBL" id="KLO47647.1"/>
    </source>
</evidence>
<dbReference type="EMBL" id="LDPU01000003">
    <property type="protein sequence ID" value="KLO47647.1"/>
    <property type="molecule type" value="Genomic_DNA"/>
</dbReference>